<evidence type="ECO:0000313" key="2">
    <source>
        <dbReference type="EMBL" id="MPL67795.1"/>
    </source>
</evidence>
<dbReference type="Gene3D" id="3.20.20.140">
    <property type="entry name" value="Metal-dependent hydrolases"/>
    <property type="match status" value="1"/>
</dbReference>
<dbReference type="EMBL" id="VSSQ01000038">
    <property type="protein sequence ID" value="MPL67795.1"/>
    <property type="molecule type" value="Genomic_DNA"/>
</dbReference>
<dbReference type="SUPFAM" id="SSF51556">
    <property type="entry name" value="Metallo-dependent hydrolases"/>
    <property type="match status" value="1"/>
</dbReference>
<dbReference type="NCBIfam" id="NF006689">
    <property type="entry name" value="PRK09237.1"/>
    <property type="match status" value="1"/>
</dbReference>
<dbReference type="InterPro" id="IPR020043">
    <property type="entry name" value="Deacetylase_Atu3266-like"/>
</dbReference>
<sequence>MAETRRYSLLIQGGRVLDPVNGIDKIADIGIQDGHIADMGAGLKAGSETTVIDAKGCVVTAGLVDIHTHLFASALVPDAWAGDNSIYPDGFSFRTGVTTMVDAGSAGAKNFAQFRSTVMDRAKTRVFSFVNIASHGMISDALEQEANVFDAERTAAIAKEHSDIVVGIKSAHYWKPDWLSVDSALQAGEKSSLPIMVDFGYFRKERPYWELVGEKLRPGDFSTHCFRGPVPVIDEAGYVYDYLFKARERGVLFDLGHGAGSFLFRNAVTALEQGFPPDTISTDLHVLSMNRHLMDMPTTISKLMAAGMGLAEAIERSTSIPARLIGHPELGTLARGAFADIAVWNLQEGNFGFTDSCNGLLRGRQRLTCELTTLAGEIVWDWNGRAGVEYKNLPPDAGIRENLEFLVRPGCC</sequence>
<dbReference type="EC" id="3.1.1.-" evidence="2"/>
<dbReference type="GO" id="GO:0016810">
    <property type="term" value="F:hydrolase activity, acting on carbon-nitrogen (but not peptide) bonds"/>
    <property type="evidence" value="ECO:0007669"/>
    <property type="project" value="InterPro"/>
</dbReference>
<dbReference type="AlphaFoldDB" id="A0A644TLE0"/>
<organism evidence="2">
    <name type="scientific">bioreactor metagenome</name>
    <dbReference type="NCBI Taxonomy" id="1076179"/>
    <lineage>
        <taxon>unclassified sequences</taxon>
        <taxon>metagenomes</taxon>
        <taxon>ecological metagenomes</taxon>
    </lineage>
</organism>
<keyword evidence="2" id="KW-0378">Hydrolase</keyword>
<reference evidence="2" key="1">
    <citation type="submission" date="2019-08" db="EMBL/GenBank/DDBJ databases">
        <authorList>
            <person name="Kucharzyk K."/>
            <person name="Murdoch R.W."/>
            <person name="Higgins S."/>
            <person name="Loffler F."/>
        </authorList>
    </citation>
    <scope>NUCLEOTIDE SEQUENCE</scope>
</reference>
<dbReference type="SUPFAM" id="SSF51338">
    <property type="entry name" value="Composite domain of metallo-dependent hydrolases"/>
    <property type="match status" value="1"/>
</dbReference>
<comment type="caution">
    <text evidence="2">The sequence shown here is derived from an EMBL/GenBank/DDBJ whole genome shotgun (WGS) entry which is preliminary data.</text>
</comment>
<accession>A0A644TLE0</accession>
<proteinExistence type="predicted"/>
<dbReference type="InterPro" id="IPR011059">
    <property type="entry name" value="Metal-dep_hydrolase_composite"/>
</dbReference>
<dbReference type="GO" id="GO:0019213">
    <property type="term" value="F:deacetylase activity"/>
    <property type="evidence" value="ECO:0007669"/>
    <property type="project" value="InterPro"/>
</dbReference>
<dbReference type="InterPro" id="IPR032466">
    <property type="entry name" value="Metal_Hydrolase"/>
</dbReference>
<feature type="domain" description="Amidohydrolase-related" evidence="1">
    <location>
        <begin position="266"/>
        <end position="347"/>
    </location>
</feature>
<protein>
    <submittedName>
        <fullName evidence="2">Deacetylase</fullName>
        <ecNumber evidence="2">3.1.1.-</ecNumber>
    </submittedName>
</protein>
<dbReference type="Pfam" id="PF01979">
    <property type="entry name" value="Amidohydro_1"/>
    <property type="match status" value="1"/>
</dbReference>
<dbReference type="PANTHER" id="PTHR42717">
    <property type="entry name" value="DIHYDROOROTASE-RELATED"/>
    <property type="match status" value="1"/>
</dbReference>
<dbReference type="PANTHER" id="PTHR42717:SF1">
    <property type="entry name" value="IMIDAZOLONEPROPIONASE AND RELATED AMIDOHYDROLASES"/>
    <property type="match status" value="1"/>
</dbReference>
<name>A0A644TLE0_9ZZZZ</name>
<gene>
    <name evidence="2" type="ORF">SDC9_13498</name>
</gene>
<evidence type="ECO:0000259" key="1">
    <source>
        <dbReference type="Pfam" id="PF01979"/>
    </source>
</evidence>
<dbReference type="Gene3D" id="2.30.40.10">
    <property type="entry name" value="Urease, subunit C, domain 1"/>
    <property type="match status" value="1"/>
</dbReference>
<dbReference type="InterPro" id="IPR006680">
    <property type="entry name" value="Amidohydro-rel"/>
</dbReference>